<proteinExistence type="predicted"/>
<evidence type="ECO:0000313" key="1">
    <source>
        <dbReference type="EMBL" id="KAK0713617.1"/>
    </source>
</evidence>
<reference evidence="1" key="1">
    <citation type="submission" date="2023-06" db="EMBL/GenBank/DDBJ databases">
        <title>Genome-scale phylogeny and comparative genomics of the fungal order Sordariales.</title>
        <authorList>
            <consortium name="Lawrence Berkeley National Laboratory"/>
            <person name="Hensen N."/>
            <person name="Bonometti L."/>
            <person name="Westerberg I."/>
            <person name="Brannstrom I.O."/>
            <person name="Guillou S."/>
            <person name="Cros-Aarteil S."/>
            <person name="Calhoun S."/>
            <person name="Haridas S."/>
            <person name="Kuo A."/>
            <person name="Mondo S."/>
            <person name="Pangilinan J."/>
            <person name="Riley R."/>
            <person name="LaButti K."/>
            <person name="Andreopoulos B."/>
            <person name="Lipzen A."/>
            <person name="Chen C."/>
            <person name="Yanf M."/>
            <person name="Daum C."/>
            <person name="Ng V."/>
            <person name="Clum A."/>
            <person name="Steindorff A."/>
            <person name="Ohm R."/>
            <person name="Martin F."/>
            <person name="Silar P."/>
            <person name="Natvig D."/>
            <person name="Lalanne C."/>
            <person name="Gautier V."/>
            <person name="Ament-velasquez S.L."/>
            <person name="Kruys A."/>
            <person name="Hutchinson M.I."/>
            <person name="Powell A.J."/>
            <person name="Barry K."/>
            <person name="Miller A.N."/>
            <person name="Grigoriev I.V."/>
            <person name="Debuchy R."/>
            <person name="Gladieux P."/>
            <person name="Thoren M.H."/>
            <person name="Johannesson H."/>
        </authorList>
    </citation>
    <scope>NUCLEOTIDE SEQUENCE</scope>
    <source>
        <strain evidence="1">SMH2392-1A</strain>
    </source>
</reference>
<keyword evidence="2" id="KW-1185">Reference proteome</keyword>
<organism evidence="1 2">
    <name type="scientific">Lasiosphaeria miniovina</name>
    <dbReference type="NCBI Taxonomy" id="1954250"/>
    <lineage>
        <taxon>Eukaryota</taxon>
        <taxon>Fungi</taxon>
        <taxon>Dikarya</taxon>
        <taxon>Ascomycota</taxon>
        <taxon>Pezizomycotina</taxon>
        <taxon>Sordariomycetes</taxon>
        <taxon>Sordariomycetidae</taxon>
        <taxon>Sordariales</taxon>
        <taxon>Lasiosphaeriaceae</taxon>
        <taxon>Lasiosphaeria</taxon>
    </lineage>
</organism>
<dbReference type="GeneID" id="85329005"/>
<dbReference type="Proteomes" id="UP001172101">
    <property type="component" value="Unassembled WGS sequence"/>
</dbReference>
<comment type="caution">
    <text evidence="1">The sequence shown here is derived from an EMBL/GenBank/DDBJ whole genome shotgun (WGS) entry which is preliminary data.</text>
</comment>
<protein>
    <submittedName>
        <fullName evidence="1">Uncharacterized protein</fullName>
    </submittedName>
</protein>
<gene>
    <name evidence="1" type="ORF">B0T26DRAFT_753711</name>
</gene>
<sequence>MSLLQLADLVGYNLPPVVAGILGFIKLRPAAALALAGLSQEATAASSDHGSDLWFVPCHKWRFILRMATEVDMEATSGMTAIGDFLKRSGLGDKVHVSDVLFTGTRVAEAVLETHIQTKPILATLRLLWLKCGHMAPNLVRLLGLAKKVQGRADCFASLSKLKALPTILVVGTVAPPFDQVSVVWMNRDISPAEVEVLNVDVTLFAAAALNLAL</sequence>
<dbReference type="RefSeq" id="XP_060294940.1">
    <property type="nucleotide sequence ID" value="XM_060445735.1"/>
</dbReference>
<accession>A0AA40DU94</accession>
<name>A0AA40DU94_9PEZI</name>
<dbReference type="EMBL" id="JAUIRO010000005">
    <property type="protein sequence ID" value="KAK0713617.1"/>
    <property type="molecule type" value="Genomic_DNA"/>
</dbReference>
<dbReference type="AlphaFoldDB" id="A0AA40DU94"/>
<evidence type="ECO:0000313" key="2">
    <source>
        <dbReference type="Proteomes" id="UP001172101"/>
    </source>
</evidence>